<dbReference type="GO" id="GO:0022857">
    <property type="term" value="F:transmembrane transporter activity"/>
    <property type="evidence" value="ECO:0007669"/>
    <property type="project" value="InterPro"/>
</dbReference>
<keyword evidence="3" id="KW-1185">Reference proteome</keyword>
<dbReference type="RefSeq" id="WP_175372328.1">
    <property type="nucleotide sequence ID" value="NZ_JABWCS010000211.1"/>
</dbReference>
<dbReference type="Proteomes" id="UP000564806">
    <property type="component" value="Unassembled WGS sequence"/>
</dbReference>
<proteinExistence type="predicted"/>
<dbReference type="Gene3D" id="3.40.190.120">
    <property type="entry name" value="Osmoprotection protein (prox), domain 2"/>
    <property type="match status" value="1"/>
</dbReference>
<dbReference type="CDD" id="cd13528">
    <property type="entry name" value="PBP2_osmoprotectants"/>
    <property type="match status" value="1"/>
</dbReference>
<comment type="caution">
    <text evidence="2">The sequence shown here is derived from an EMBL/GenBank/DDBJ whole genome shotgun (WGS) entry which is preliminary data.</text>
</comment>
<dbReference type="EMBL" id="JABWCS010000211">
    <property type="protein sequence ID" value="NUU61828.1"/>
    <property type="molecule type" value="Genomic_DNA"/>
</dbReference>
<name>A0A850ELD0_9BACL</name>
<dbReference type="Pfam" id="PF04069">
    <property type="entry name" value="OpuAC"/>
    <property type="match status" value="1"/>
</dbReference>
<dbReference type="AlphaFoldDB" id="A0A850ELD0"/>
<evidence type="ECO:0000313" key="3">
    <source>
        <dbReference type="Proteomes" id="UP000564806"/>
    </source>
</evidence>
<feature type="domain" description="ABC-type glycine betaine transport system substrate-binding" evidence="1">
    <location>
        <begin position="42"/>
        <end position="302"/>
    </location>
</feature>
<protein>
    <submittedName>
        <fullName evidence="2">Glycine/betaine ABC transporter substrate-binding protein</fullName>
    </submittedName>
</protein>
<sequence>MKKNQLFKQWGKSRRAFLAITAAIVLTIGISGCSKAGGAGADTIQIATKGFAESDILANALKLLIEDKTDLKAIVKKLDNNLLWTALKGNEVDTYVEYTGTALINILKDKPEYDPQVVYDKVKKELKEKNQITVLDPLGFTNSYAFGVRKEIAEKLGLKTGSDIAAKSSELVFGASEEFMNRPDLWPPVLENYKPQFKEIKTIAGGLAYQAIDQGVIDVAMVQTTSAQVLVRPITVLEDDKHVYVPYFAIPVVRDEVLKKHPELEQVLNSLAGKLTDKEMQRLNGEVENKQRAPIEVAKEWLIAIGLLKG</sequence>
<dbReference type="PROSITE" id="PS51318">
    <property type="entry name" value="TAT"/>
    <property type="match status" value="1"/>
</dbReference>
<evidence type="ECO:0000313" key="2">
    <source>
        <dbReference type="EMBL" id="NUU61828.1"/>
    </source>
</evidence>
<dbReference type="SUPFAM" id="SSF53850">
    <property type="entry name" value="Periplasmic binding protein-like II"/>
    <property type="match status" value="1"/>
</dbReference>
<reference evidence="2" key="1">
    <citation type="submission" date="2020-06" db="EMBL/GenBank/DDBJ databases">
        <title>Paenibacillus sp. nov., isolated from soil.</title>
        <authorList>
            <person name="Seo Y.L."/>
        </authorList>
    </citation>
    <scope>NUCLEOTIDE SEQUENCE [LARGE SCALE GENOMIC DNA]</scope>
    <source>
        <strain evidence="2">JW14</strain>
    </source>
</reference>
<organism evidence="2 3">
    <name type="scientific">Paenibacillus agri</name>
    <dbReference type="NCBI Taxonomy" id="2744309"/>
    <lineage>
        <taxon>Bacteria</taxon>
        <taxon>Bacillati</taxon>
        <taxon>Bacillota</taxon>
        <taxon>Bacilli</taxon>
        <taxon>Bacillales</taxon>
        <taxon>Paenibacillaceae</taxon>
        <taxon>Paenibacillus</taxon>
    </lineage>
</organism>
<dbReference type="Gene3D" id="3.40.190.10">
    <property type="entry name" value="Periplasmic binding protein-like II"/>
    <property type="match status" value="1"/>
</dbReference>
<dbReference type="GO" id="GO:0043190">
    <property type="term" value="C:ATP-binding cassette (ABC) transporter complex"/>
    <property type="evidence" value="ECO:0007669"/>
    <property type="project" value="InterPro"/>
</dbReference>
<gene>
    <name evidence="2" type="ORF">HPT30_15900</name>
</gene>
<dbReference type="InterPro" id="IPR007210">
    <property type="entry name" value="ABC_Gly_betaine_transp_sub-bd"/>
</dbReference>
<dbReference type="InterPro" id="IPR006311">
    <property type="entry name" value="TAT_signal"/>
</dbReference>
<accession>A0A850ELD0</accession>
<dbReference type="PROSITE" id="PS51257">
    <property type="entry name" value="PROKAR_LIPOPROTEIN"/>
    <property type="match status" value="1"/>
</dbReference>
<evidence type="ECO:0000259" key="1">
    <source>
        <dbReference type="Pfam" id="PF04069"/>
    </source>
</evidence>